<dbReference type="RefSeq" id="WP_319964922.1">
    <property type="nucleotide sequence ID" value="NZ_JAXAVW010000004.1"/>
</dbReference>
<proteinExistence type="predicted"/>
<evidence type="ECO:0000313" key="1">
    <source>
        <dbReference type="EMBL" id="MDX8029923.1"/>
    </source>
</evidence>
<keyword evidence="2" id="KW-1185">Reference proteome</keyword>
<evidence type="ECO:0000313" key="2">
    <source>
        <dbReference type="Proteomes" id="UP001285521"/>
    </source>
</evidence>
<accession>A0ABU4SVM7</accession>
<dbReference type="Proteomes" id="UP001285521">
    <property type="component" value="Unassembled WGS sequence"/>
</dbReference>
<evidence type="ECO:0008006" key="3">
    <source>
        <dbReference type="Google" id="ProtNLM"/>
    </source>
</evidence>
<dbReference type="EMBL" id="JAXAVW010000004">
    <property type="protein sequence ID" value="MDX8029923.1"/>
    <property type="molecule type" value="Genomic_DNA"/>
</dbReference>
<organism evidence="1 2">
    <name type="scientific">Lentzea miocenica</name>
    <dbReference type="NCBI Taxonomy" id="3095431"/>
    <lineage>
        <taxon>Bacteria</taxon>
        <taxon>Bacillati</taxon>
        <taxon>Actinomycetota</taxon>
        <taxon>Actinomycetes</taxon>
        <taxon>Pseudonocardiales</taxon>
        <taxon>Pseudonocardiaceae</taxon>
        <taxon>Lentzea</taxon>
    </lineage>
</organism>
<reference evidence="1 2" key="1">
    <citation type="submission" date="2023-11" db="EMBL/GenBank/DDBJ databases">
        <title>Lentzea sokolovensis, sp. nov., Lentzea kristufkii, sp. nov., and Lentzea miocenensis, sp. nov., rare actinobacteria from Sokolov Coal Basin, Miocene lacustrine sediment, Czech Republic.</title>
        <authorList>
            <person name="Lara A."/>
            <person name="Kotroba L."/>
            <person name="Nouioui I."/>
            <person name="Neumann-Schaal M."/>
            <person name="Mast Y."/>
            <person name="Chronakova A."/>
        </authorList>
    </citation>
    <scope>NUCLEOTIDE SEQUENCE [LARGE SCALE GENOMIC DNA]</scope>
    <source>
        <strain evidence="1 2">BCCO 10_0856</strain>
    </source>
</reference>
<sequence length="175" mass="19113">MEAEASQVIERLYELFAAPRPRVVEFCNHCVDPADIAPFTAVALRELTAGQVEKYWLRSGTIGDEGFRRYLLPRVLELIAGGSLDADFFWLRLAVEAHAEGDSREQAVIQDYFLAVPHALAALVGDVVGSKDADGALATWLRGVEPLAVLEEAALGGPDPDGRISEAHMALEVWR</sequence>
<protein>
    <recommendedName>
        <fullName evidence="3">HEAT repeat domain-containing protein</fullName>
    </recommendedName>
</protein>
<gene>
    <name evidence="1" type="ORF">SK803_06850</name>
</gene>
<name>A0ABU4SVM7_9PSEU</name>
<comment type="caution">
    <text evidence="1">The sequence shown here is derived from an EMBL/GenBank/DDBJ whole genome shotgun (WGS) entry which is preliminary data.</text>
</comment>